<gene>
    <name evidence="1" type="ORF">METZ01_LOCUS314958</name>
</gene>
<feature type="non-terminal residue" evidence="1">
    <location>
        <position position="1"/>
    </location>
</feature>
<dbReference type="EMBL" id="UINC01101358">
    <property type="protein sequence ID" value="SVC62104.1"/>
    <property type="molecule type" value="Genomic_DNA"/>
</dbReference>
<proteinExistence type="predicted"/>
<organism evidence="1">
    <name type="scientific">marine metagenome</name>
    <dbReference type="NCBI Taxonomy" id="408172"/>
    <lineage>
        <taxon>unclassified sequences</taxon>
        <taxon>metagenomes</taxon>
        <taxon>ecological metagenomes</taxon>
    </lineage>
</organism>
<name>A0A382NLM8_9ZZZZ</name>
<protein>
    <submittedName>
        <fullName evidence="1">Uncharacterized protein</fullName>
    </submittedName>
</protein>
<reference evidence="1" key="1">
    <citation type="submission" date="2018-05" db="EMBL/GenBank/DDBJ databases">
        <authorList>
            <person name="Lanie J.A."/>
            <person name="Ng W.-L."/>
            <person name="Kazmierczak K.M."/>
            <person name="Andrzejewski T.M."/>
            <person name="Davidsen T.M."/>
            <person name="Wayne K.J."/>
            <person name="Tettelin H."/>
            <person name="Glass J.I."/>
            <person name="Rusch D."/>
            <person name="Podicherti R."/>
            <person name="Tsui H.-C.T."/>
            <person name="Winkler M.E."/>
        </authorList>
    </citation>
    <scope>NUCLEOTIDE SEQUENCE</scope>
</reference>
<evidence type="ECO:0000313" key="1">
    <source>
        <dbReference type="EMBL" id="SVC62104.1"/>
    </source>
</evidence>
<sequence>RIIYDTVESNLAQDLDANLDCLSTHTFNKYRIVGID</sequence>
<accession>A0A382NLM8</accession>
<dbReference type="AlphaFoldDB" id="A0A382NLM8"/>